<dbReference type="InterPro" id="IPR003591">
    <property type="entry name" value="Leu-rich_rpt_typical-subtyp"/>
</dbReference>
<evidence type="ECO:0000313" key="7">
    <source>
        <dbReference type="Proteomes" id="UP000075886"/>
    </source>
</evidence>
<organism evidence="6 7">
    <name type="scientific">Anopheles farauti</name>
    <dbReference type="NCBI Taxonomy" id="69004"/>
    <lineage>
        <taxon>Eukaryota</taxon>
        <taxon>Metazoa</taxon>
        <taxon>Ecdysozoa</taxon>
        <taxon>Arthropoda</taxon>
        <taxon>Hexapoda</taxon>
        <taxon>Insecta</taxon>
        <taxon>Pterygota</taxon>
        <taxon>Neoptera</taxon>
        <taxon>Endopterygota</taxon>
        <taxon>Diptera</taxon>
        <taxon>Nematocera</taxon>
        <taxon>Culicoidea</taxon>
        <taxon>Culicidae</taxon>
        <taxon>Anophelinae</taxon>
        <taxon>Anopheles</taxon>
    </lineage>
</organism>
<dbReference type="PANTHER" id="PTHR24366:SF96">
    <property type="entry name" value="LEUCINE RICH REPEAT CONTAINING 53"/>
    <property type="match status" value="1"/>
</dbReference>
<feature type="chain" id="PRO_5008133150" description="Leucine rich immune protein (Short)" evidence="5">
    <location>
        <begin position="21"/>
        <end position="531"/>
    </location>
</feature>
<name>A0A182QQT9_9DIPT</name>
<evidence type="ECO:0008006" key="8">
    <source>
        <dbReference type="Google" id="ProtNLM"/>
    </source>
</evidence>
<reference evidence="7" key="1">
    <citation type="submission" date="2014-01" db="EMBL/GenBank/DDBJ databases">
        <title>The Genome Sequence of Anopheles farauti FAR1 (V2).</title>
        <authorList>
            <consortium name="The Broad Institute Genomics Platform"/>
            <person name="Neafsey D.E."/>
            <person name="Besansky N."/>
            <person name="Howell P."/>
            <person name="Walton C."/>
            <person name="Young S.K."/>
            <person name="Zeng Q."/>
            <person name="Gargeya S."/>
            <person name="Fitzgerald M."/>
            <person name="Haas B."/>
            <person name="Abouelleil A."/>
            <person name="Allen A.W."/>
            <person name="Alvarado L."/>
            <person name="Arachchi H.M."/>
            <person name="Berlin A.M."/>
            <person name="Chapman S.B."/>
            <person name="Gainer-Dewar J."/>
            <person name="Goldberg J."/>
            <person name="Griggs A."/>
            <person name="Gujja S."/>
            <person name="Hansen M."/>
            <person name="Howarth C."/>
            <person name="Imamovic A."/>
            <person name="Ireland A."/>
            <person name="Larimer J."/>
            <person name="McCowan C."/>
            <person name="Murphy C."/>
            <person name="Pearson M."/>
            <person name="Poon T.W."/>
            <person name="Priest M."/>
            <person name="Roberts A."/>
            <person name="Saif S."/>
            <person name="Shea T."/>
            <person name="Sisk P."/>
            <person name="Sykes S."/>
            <person name="Wortman J."/>
            <person name="Nusbaum C."/>
            <person name="Birren B."/>
        </authorList>
    </citation>
    <scope>NUCLEOTIDE SEQUENCE [LARGE SCALE GENOMIC DNA]</scope>
    <source>
        <strain evidence="7">FAR1</strain>
    </source>
</reference>
<dbReference type="VEuPathDB" id="VectorBase:AFAF015039"/>
<evidence type="ECO:0000256" key="4">
    <source>
        <dbReference type="SAM" id="MobiDB-lite"/>
    </source>
</evidence>
<evidence type="ECO:0000313" key="6">
    <source>
        <dbReference type="EnsemblMetazoa" id="AFAF015039-PA"/>
    </source>
</evidence>
<keyword evidence="3" id="KW-0175">Coiled coil</keyword>
<dbReference type="SMART" id="SM00369">
    <property type="entry name" value="LRR_TYP"/>
    <property type="match status" value="5"/>
</dbReference>
<dbReference type="SUPFAM" id="SSF52058">
    <property type="entry name" value="L domain-like"/>
    <property type="match status" value="1"/>
</dbReference>
<evidence type="ECO:0000256" key="2">
    <source>
        <dbReference type="ARBA" id="ARBA00022737"/>
    </source>
</evidence>
<dbReference type="STRING" id="69004.A0A182QQT9"/>
<feature type="signal peptide" evidence="5">
    <location>
        <begin position="1"/>
        <end position="20"/>
    </location>
</feature>
<dbReference type="Gene3D" id="3.80.10.10">
    <property type="entry name" value="Ribonuclease Inhibitor"/>
    <property type="match status" value="1"/>
</dbReference>
<dbReference type="EnsemblMetazoa" id="AFAF015039-RA">
    <property type="protein sequence ID" value="AFAF015039-PA"/>
    <property type="gene ID" value="AFAF015039"/>
</dbReference>
<feature type="region of interest" description="Disordered" evidence="4">
    <location>
        <begin position="504"/>
        <end position="531"/>
    </location>
</feature>
<evidence type="ECO:0000256" key="5">
    <source>
        <dbReference type="SAM" id="SignalP"/>
    </source>
</evidence>
<keyword evidence="7" id="KW-1185">Reference proteome</keyword>
<sequence>MACMSWLLVLVAIVVPAAFGLTSYRCDEPDTPAIKSTCLLKGVHLTSGEAVANASFPNDERYVALTMVDGWIPEFSRLLALKLPTVQELTVRGMGIERFYVGPTLEQLMASNNTIRAVEFAHEPHRLRTLRLEHNQLTGVPQFGRWFNELRYLSLDDNRLERVSLDAFAGLEQLQSLSLARNALIAVDQQPVLLPHLKHLSLAANHLLTVNTTGWEMPSLVSLDLSGNDLYLLLDGTKQFARFGALQELAYTGNDWNCEWLSETQQTLRQRSIKTIDHERAGRCDREQMMTLHGVCCYEHVHNEPEEDTTLDALVRKRWEQLNALRGRYELVQFAYELVRDADLTRIADRSHELRTRLAGPVADGEATIGNELGRLRLALANATAHLERMEERIERTVLDLNQTIAELVERAARPKPTLDAVHQQTFRATVEHLERLVDRLKERLQAYVYAMDKRERGLRQLGELIGQREEQLRAAKKELRAIEDDIGEKEARVYQAYGVIEDSLMPYPDPEPYGRLRAPPQPSGYQRQRG</sequence>
<dbReference type="InterPro" id="IPR032675">
    <property type="entry name" value="LRR_dom_sf"/>
</dbReference>
<dbReference type="InterPro" id="IPR001611">
    <property type="entry name" value="Leu-rich_rpt"/>
</dbReference>
<protein>
    <recommendedName>
        <fullName evidence="8">Leucine rich immune protein (Short)</fullName>
    </recommendedName>
</protein>
<dbReference type="Proteomes" id="UP000075886">
    <property type="component" value="Unassembled WGS sequence"/>
</dbReference>
<keyword evidence="5" id="KW-0732">Signal</keyword>
<keyword evidence="1" id="KW-0433">Leucine-rich repeat</keyword>
<keyword evidence="2" id="KW-0677">Repeat</keyword>
<proteinExistence type="predicted"/>
<reference evidence="6" key="2">
    <citation type="submission" date="2020-05" db="UniProtKB">
        <authorList>
            <consortium name="EnsemblMetazoa"/>
        </authorList>
    </citation>
    <scope>IDENTIFICATION</scope>
    <source>
        <strain evidence="6">FAR1</strain>
    </source>
</reference>
<feature type="coiled-coil region" evidence="3">
    <location>
        <begin position="373"/>
        <end position="493"/>
    </location>
</feature>
<dbReference type="PANTHER" id="PTHR24366">
    <property type="entry name" value="IG(IMMUNOGLOBULIN) AND LRR(LEUCINE RICH REPEAT) DOMAINS"/>
    <property type="match status" value="1"/>
</dbReference>
<dbReference type="EMBL" id="AXCN02000381">
    <property type="status" value="NOT_ANNOTATED_CDS"/>
    <property type="molecule type" value="Genomic_DNA"/>
</dbReference>
<evidence type="ECO:0000256" key="1">
    <source>
        <dbReference type="ARBA" id="ARBA00022614"/>
    </source>
</evidence>
<accession>A0A182QQT9</accession>
<evidence type="ECO:0000256" key="3">
    <source>
        <dbReference type="SAM" id="Coils"/>
    </source>
</evidence>
<dbReference type="Pfam" id="PF13855">
    <property type="entry name" value="LRR_8"/>
    <property type="match status" value="1"/>
</dbReference>
<dbReference type="AlphaFoldDB" id="A0A182QQT9"/>